<dbReference type="PANTHER" id="PTHR34094:SF1">
    <property type="entry name" value="PROTEIN FAM185A"/>
    <property type="match status" value="1"/>
</dbReference>
<accession>A0A7W7MTH7</accession>
<feature type="domain" description="SHSP" evidence="2">
    <location>
        <begin position="1"/>
        <end position="83"/>
    </location>
</feature>
<evidence type="ECO:0000256" key="1">
    <source>
        <dbReference type="PROSITE-ProRule" id="PRU00285"/>
    </source>
</evidence>
<gene>
    <name evidence="3" type="ORF">BJ971_006343</name>
</gene>
<evidence type="ECO:0000313" key="4">
    <source>
        <dbReference type="Proteomes" id="UP000578112"/>
    </source>
</evidence>
<comment type="caution">
    <text evidence="3">The sequence shown here is derived from an EMBL/GenBank/DDBJ whole genome shotgun (WGS) entry which is preliminary data.</text>
</comment>
<dbReference type="InterPro" id="IPR025164">
    <property type="entry name" value="Toastrack_DUF4097"/>
</dbReference>
<dbReference type="RefSeq" id="WP_184996796.1">
    <property type="nucleotide sequence ID" value="NZ_BOMK01000021.1"/>
</dbReference>
<dbReference type="Pfam" id="PF13349">
    <property type="entry name" value="DUF4097"/>
    <property type="match status" value="1"/>
</dbReference>
<evidence type="ECO:0000313" key="3">
    <source>
        <dbReference type="EMBL" id="MBB4765787.1"/>
    </source>
</evidence>
<protein>
    <submittedName>
        <fullName evidence="3">DUF4097 and DUF4098 domain-containing protein YvlB</fullName>
    </submittedName>
</protein>
<dbReference type="PANTHER" id="PTHR34094">
    <property type="match status" value="1"/>
</dbReference>
<dbReference type="Proteomes" id="UP000578112">
    <property type="component" value="Unassembled WGS sequence"/>
</dbReference>
<dbReference type="InterPro" id="IPR002068">
    <property type="entry name" value="A-crystallin/Hsp20_dom"/>
</dbReference>
<keyword evidence="4" id="KW-1185">Reference proteome</keyword>
<dbReference type="EMBL" id="JACHNH010000001">
    <property type="protein sequence ID" value="MBB4765787.1"/>
    <property type="molecule type" value="Genomic_DNA"/>
</dbReference>
<reference evidence="3 4" key="1">
    <citation type="submission" date="2020-08" db="EMBL/GenBank/DDBJ databases">
        <title>Sequencing the genomes of 1000 actinobacteria strains.</title>
        <authorList>
            <person name="Klenk H.-P."/>
        </authorList>
    </citation>
    <scope>NUCLEOTIDE SEQUENCE [LARGE SCALE GENOMIC DNA]</scope>
    <source>
        <strain evidence="3 4">DSM 43149</strain>
    </source>
</reference>
<sequence length="281" mass="29061">MPTFDTPEPISVTLELGVGDVRIAASDRADTVVEVRPTDLSDESDVAAAQQVRVDYANGTLRVTGPKARAFDFSRKTRSVDVSIELPSGSRVSAEMQVGDLHGAGRLGECRLKTSAGNARLERTGPLRLNSGAGHLTVDGVAGNAELSTGTGKVRVGEIEGTATVKSSNGDIVIDAVSGDARVRTANGEISIDRAGASVDAKTSNGGIRLGQVIRGSVVLGTAAGDLDVGIADGTAAWLEMNTGFGHLRNLLENATRPDGAAETVEVRGRTSYGDITVHRS</sequence>
<evidence type="ECO:0000259" key="2">
    <source>
        <dbReference type="PROSITE" id="PS01031"/>
    </source>
</evidence>
<dbReference type="PROSITE" id="PS01031">
    <property type="entry name" value="SHSP"/>
    <property type="match status" value="1"/>
</dbReference>
<dbReference type="AlphaFoldDB" id="A0A7W7MTH7"/>
<name>A0A7W7MTH7_9ACTN</name>
<proteinExistence type="inferred from homology"/>
<organism evidence="3 4">
    <name type="scientific">Actinoplanes digitatis</name>
    <dbReference type="NCBI Taxonomy" id="1868"/>
    <lineage>
        <taxon>Bacteria</taxon>
        <taxon>Bacillati</taxon>
        <taxon>Actinomycetota</taxon>
        <taxon>Actinomycetes</taxon>
        <taxon>Micromonosporales</taxon>
        <taxon>Micromonosporaceae</taxon>
        <taxon>Actinoplanes</taxon>
    </lineage>
</organism>
<comment type="similarity">
    <text evidence="1">Belongs to the small heat shock protein (HSP20) family.</text>
</comment>